<keyword evidence="2" id="KW-1185">Reference proteome</keyword>
<evidence type="ECO:0000313" key="1">
    <source>
        <dbReference type="EMBL" id="PXV69279.1"/>
    </source>
</evidence>
<gene>
    <name evidence="1" type="ORF">CLV62_101548</name>
</gene>
<protein>
    <submittedName>
        <fullName evidence="1">Uncharacterized protein</fullName>
    </submittedName>
</protein>
<organism evidence="1 2">
    <name type="scientific">Dysgonomonas alginatilytica</name>
    <dbReference type="NCBI Taxonomy" id="1605892"/>
    <lineage>
        <taxon>Bacteria</taxon>
        <taxon>Pseudomonadati</taxon>
        <taxon>Bacteroidota</taxon>
        <taxon>Bacteroidia</taxon>
        <taxon>Bacteroidales</taxon>
        <taxon>Dysgonomonadaceae</taxon>
        <taxon>Dysgonomonas</taxon>
    </lineage>
</organism>
<dbReference type="Proteomes" id="UP000247973">
    <property type="component" value="Unassembled WGS sequence"/>
</dbReference>
<name>A0A2V3PUH2_9BACT</name>
<sequence length="248" mass="28865">MNTKDPYTIKNEYGEFLIEGDSLDVIYNFYGENAPIEVSIVNKMSKPLYINWRKSGIMIDDIPSPYQDPGIHQLDDQTIVNFSTFLDDPDGLGYVKPYSRLNKQILELTNFNFDKIPDSLFLKWNTEADSRGDNKKYNTIRYIESNSPIYLRTFLTIYEDSMEAGEAFFYENDFYMSELIKGRGSLNKIEAYRNWRGDFFFVKPQKEKKPKPEKKAPSILEKVAHVTEQILLWAVEGSSGHEINQQSE</sequence>
<accession>A0A2V3PUH2</accession>
<evidence type="ECO:0000313" key="2">
    <source>
        <dbReference type="Proteomes" id="UP000247973"/>
    </source>
</evidence>
<proteinExistence type="predicted"/>
<dbReference type="EMBL" id="QICL01000001">
    <property type="protein sequence ID" value="PXV69279.1"/>
    <property type="molecule type" value="Genomic_DNA"/>
</dbReference>
<comment type="caution">
    <text evidence="1">The sequence shown here is derived from an EMBL/GenBank/DDBJ whole genome shotgun (WGS) entry which is preliminary data.</text>
</comment>
<dbReference type="AlphaFoldDB" id="A0A2V3PUH2"/>
<reference evidence="1 2" key="1">
    <citation type="submission" date="2018-03" db="EMBL/GenBank/DDBJ databases">
        <title>Genomic Encyclopedia of Archaeal and Bacterial Type Strains, Phase II (KMG-II): from individual species to whole genera.</title>
        <authorList>
            <person name="Goeker M."/>
        </authorList>
    </citation>
    <scope>NUCLEOTIDE SEQUENCE [LARGE SCALE GENOMIC DNA]</scope>
    <source>
        <strain evidence="1 2">DSM 100214</strain>
    </source>
</reference>